<comment type="subunit">
    <text evidence="3 13">Monomer.</text>
</comment>
<keyword evidence="4 13" id="KW-0963">Cytoplasm</keyword>
<comment type="subcellular location">
    <subcellularLocation>
        <location evidence="1 13">Cytoplasm</location>
    </subcellularLocation>
</comment>
<evidence type="ECO:0000256" key="11">
    <source>
        <dbReference type="ARBA" id="ARBA00069325"/>
    </source>
</evidence>
<gene>
    <name evidence="13" type="primary">queA</name>
    <name evidence="15" type="ORF">DGD08_15985</name>
</gene>
<dbReference type="PANTHER" id="PTHR30307">
    <property type="entry name" value="S-ADENOSYLMETHIONINE:TRNA RIBOSYLTRANSFERASE-ISOMERASE"/>
    <property type="match status" value="1"/>
</dbReference>
<evidence type="ECO:0000256" key="5">
    <source>
        <dbReference type="ARBA" id="ARBA00022679"/>
    </source>
</evidence>
<dbReference type="Pfam" id="PF02547">
    <property type="entry name" value="Queuosine_synth"/>
    <property type="match status" value="1"/>
</dbReference>
<dbReference type="InterPro" id="IPR036100">
    <property type="entry name" value="QueA_sf"/>
</dbReference>
<dbReference type="NCBIfam" id="NF001140">
    <property type="entry name" value="PRK00147.1"/>
    <property type="match status" value="1"/>
</dbReference>
<evidence type="ECO:0000256" key="10">
    <source>
        <dbReference type="ARBA" id="ARBA00066503"/>
    </source>
</evidence>
<dbReference type="GO" id="GO:0008616">
    <property type="term" value="P:tRNA queuosine(34) biosynthetic process"/>
    <property type="evidence" value="ECO:0007669"/>
    <property type="project" value="UniProtKB-UniRule"/>
</dbReference>
<dbReference type="Gene3D" id="2.40.10.240">
    <property type="entry name" value="QueA-like"/>
    <property type="match status" value="1"/>
</dbReference>
<evidence type="ECO:0000256" key="4">
    <source>
        <dbReference type="ARBA" id="ARBA00022490"/>
    </source>
</evidence>
<evidence type="ECO:0000256" key="14">
    <source>
        <dbReference type="SAM" id="MobiDB-lite"/>
    </source>
</evidence>
<evidence type="ECO:0000313" key="15">
    <source>
        <dbReference type="EMBL" id="HCT58706.1"/>
    </source>
</evidence>
<comment type="pathway">
    <text evidence="2 13">tRNA modification; tRNA-queuosine biosynthesis.</text>
</comment>
<evidence type="ECO:0000256" key="2">
    <source>
        <dbReference type="ARBA" id="ARBA00004691"/>
    </source>
</evidence>
<evidence type="ECO:0000313" key="16">
    <source>
        <dbReference type="Proteomes" id="UP000264071"/>
    </source>
</evidence>
<dbReference type="NCBIfam" id="TIGR00113">
    <property type="entry name" value="queA"/>
    <property type="match status" value="1"/>
</dbReference>
<evidence type="ECO:0000256" key="9">
    <source>
        <dbReference type="ARBA" id="ARBA00061210"/>
    </source>
</evidence>
<organism evidence="15 16">
    <name type="scientific">Gemmatimonas aurantiaca</name>
    <dbReference type="NCBI Taxonomy" id="173480"/>
    <lineage>
        <taxon>Bacteria</taxon>
        <taxon>Pseudomonadati</taxon>
        <taxon>Gemmatimonadota</taxon>
        <taxon>Gemmatimonadia</taxon>
        <taxon>Gemmatimonadales</taxon>
        <taxon>Gemmatimonadaceae</taxon>
        <taxon>Gemmatimonas</taxon>
    </lineage>
</organism>
<dbReference type="SUPFAM" id="SSF111337">
    <property type="entry name" value="QueA-like"/>
    <property type="match status" value="1"/>
</dbReference>
<dbReference type="Gene3D" id="3.40.1780.10">
    <property type="entry name" value="QueA-like"/>
    <property type="match status" value="2"/>
</dbReference>
<reference evidence="15 16" key="1">
    <citation type="journal article" date="2018" name="Nat. Biotechnol.">
        <title>A standardized bacterial taxonomy based on genome phylogeny substantially revises the tree of life.</title>
        <authorList>
            <person name="Parks D.H."/>
            <person name="Chuvochina M."/>
            <person name="Waite D.W."/>
            <person name="Rinke C."/>
            <person name="Skarshewski A."/>
            <person name="Chaumeil P.A."/>
            <person name="Hugenholtz P."/>
        </authorList>
    </citation>
    <scope>NUCLEOTIDE SEQUENCE [LARGE SCALE GENOMIC DNA]</scope>
    <source>
        <strain evidence="15">UBA8844</strain>
    </source>
</reference>
<keyword evidence="6 13" id="KW-0949">S-adenosyl-L-methionine</keyword>
<name>A0A3D4VC47_9BACT</name>
<sequence length="369" mass="40586">MTAPSNPHGSADPAADVLPELRRVDGDRTADYDYELPEERIAQLPVEPRDASRLLVVDRESGSLTHRQFRDVVSLIPAGDAVVLNTTKVFRARLLGHRESGGPAEILLLRHLRDAHYEAMIHPGGKLRPGRTVTIAPGFTVEIVDTTPRRTRIVKLHAPEFSSVQSAIEQHGHIPLPPYIERSDTDADAARYQTIYAAQAGSVAAPTAGLHFTDDLLATLDARGVERVNVLLHVGAGTFRPVSDDDPSQHVMHEEWCEVTPDAAARLNAVRARGGKIWAVGTTSVRTIETAATPDGVIHPYIGETNIFLRPPYQFRGVDHLITNFHLPRSTLIMLVAAFAGYDLTMQAYRTAVAEQYRFYSYGDAMVLL</sequence>
<evidence type="ECO:0000256" key="12">
    <source>
        <dbReference type="ARBA" id="ARBA00076160"/>
    </source>
</evidence>
<evidence type="ECO:0000256" key="6">
    <source>
        <dbReference type="ARBA" id="ARBA00022691"/>
    </source>
</evidence>
<dbReference type="PANTHER" id="PTHR30307:SF0">
    <property type="entry name" value="S-ADENOSYLMETHIONINE:TRNA RIBOSYLTRANSFERASE-ISOMERASE"/>
    <property type="match status" value="1"/>
</dbReference>
<dbReference type="GO" id="GO:0005737">
    <property type="term" value="C:cytoplasm"/>
    <property type="evidence" value="ECO:0007669"/>
    <property type="project" value="UniProtKB-SubCell"/>
</dbReference>
<keyword evidence="7 13" id="KW-0671">Queuosine biosynthesis</keyword>
<protein>
    <recommendedName>
        <fullName evidence="11 13">S-adenosylmethionine:tRNA ribosyltransferase-isomerase</fullName>
        <ecNumber evidence="10 13">2.4.99.17</ecNumber>
    </recommendedName>
    <alternativeName>
        <fullName evidence="12 13">Queuosine biosynthesis protein QueA</fullName>
    </alternativeName>
</protein>
<evidence type="ECO:0000256" key="13">
    <source>
        <dbReference type="HAMAP-Rule" id="MF_00113"/>
    </source>
</evidence>
<comment type="function">
    <text evidence="13">Transfers and isomerizes the ribose moiety from AdoMet to the 7-aminomethyl group of 7-deazaguanine (preQ1-tRNA) to give epoxyqueuosine (oQ-tRNA).</text>
</comment>
<dbReference type="HAMAP" id="MF_00113">
    <property type="entry name" value="QueA"/>
    <property type="match status" value="1"/>
</dbReference>
<dbReference type="InterPro" id="IPR003699">
    <property type="entry name" value="QueA"/>
</dbReference>
<comment type="caution">
    <text evidence="15">The sequence shown here is derived from an EMBL/GenBank/DDBJ whole genome shotgun (WGS) entry which is preliminary data.</text>
</comment>
<accession>A0A3D4VC47</accession>
<comment type="catalytic activity">
    <reaction evidence="8 13">
        <text>7-aminomethyl-7-carbaguanosine(34) in tRNA + S-adenosyl-L-methionine = epoxyqueuosine(34) in tRNA + adenine + L-methionine + 2 H(+)</text>
        <dbReference type="Rhea" id="RHEA:32155"/>
        <dbReference type="Rhea" id="RHEA-COMP:10342"/>
        <dbReference type="Rhea" id="RHEA-COMP:18582"/>
        <dbReference type="ChEBI" id="CHEBI:15378"/>
        <dbReference type="ChEBI" id="CHEBI:16708"/>
        <dbReference type="ChEBI" id="CHEBI:57844"/>
        <dbReference type="ChEBI" id="CHEBI:59789"/>
        <dbReference type="ChEBI" id="CHEBI:82833"/>
        <dbReference type="ChEBI" id="CHEBI:194443"/>
        <dbReference type="EC" id="2.4.99.17"/>
    </reaction>
</comment>
<dbReference type="InterPro" id="IPR042119">
    <property type="entry name" value="QueA_dom2"/>
</dbReference>
<dbReference type="UniPathway" id="UPA00392"/>
<proteinExistence type="inferred from homology"/>
<comment type="similarity">
    <text evidence="9 13">Belongs to the QueA family.</text>
</comment>
<feature type="region of interest" description="Disordered" evidence="14">
    <location>
        <begin position="1"/>
        <end position="22"/>
    </location>
</feature>
<evidence type="ECO:0000256" key="1">
    <source>
        <dbReference type="ARBA" id="ARBA00004496"/>
    </source>
</evidence>
<dbReference type="InterPro" id="IPR042118">
    <property type="entry name" value="QueA_dom1"/>
</dbReference>
<dbReference type="Proteomes" id="UP000264071">
    <property type="component" value="Unassembled WGS sequence"/>
</dbReference>
<evidence type="ECO:0000256" key="8">
    <source>
        <dbReference type="ARBA" id="ARBA00052751"/>
    </source>
</evidence>
<evidence type="ECO:0000256" key="7">
    <source>
        <dbReference type="ARBA" id="ARBA00022785"/>
    </source>
</evidence>
<dbReference type="EC" id="2.4.99.17" evidence="10 13"/>
<dbReference type="AlphaFoldDB" id="A0A3D4VC47"/>
<dbReference type="GO" id="GO:0051075">
    <property type="term" value="F:S-adenosylmethionine:tRNA ribosyltransferase-isomerase activity"/>
    <property type="evidence" value="ECO:0007669"/>
    <property type="project" value="UniProtKB-EC"/>
</dbReference>
<dbReference type="EMBL" id="DPIY01000011">
    <property type="protein sequence ID" value="HCT58706.1"/>
    <property type="molecule type" value="Genomic_DNA"/>
</dbReference>
<evidence type="ECO:0000256" key="3">
    <source>
        <dbReference type="ARBA" id="ARBA00011245"/>
    </source>
</evidence>
<keyword evidence="15" id="KW-0413">Isomerase</keyword>
<keyword evidence="5 13" id="KW-0808">Transferase</keyword>
<dbReference type="FunFam" id="3.40.1780.10:FF:000001">
    <property type="entry name" value="S-adenosylmethionine:tRNA ribosyltransferase-isomerase"/>
    <property type="match status" value="1"/>
</dbReference>